<feature type="region of interest" description="Disordered" evidence="1">
    <location>
        <begin position="51"/>
        <end position="80"/>
    </location>
</feature>
<dbReference type="EMBL" id="JBBWUH010000003">
    <property type="protein sequence ID" value="KAK8174176.1"/>
    <property type="molecule type" value="Genomic_DNA"/>
</dbReference>
<dbReference type="Proteomes" id="UP001456524">
    <property type="component" value="Unassembled WGS sequence"/>
</dbReference>
<evidence type="ECO:0000313" key="3">
    <source>
        <dbReference type="Proteomes" id="UP001456524"/>
    </source>
</evidence>
<name>A0ABR1Y1E6_9PEZI</name>
<proteinExistence type="predicted"/>
<protein>
    <submittedName>
        <fullName evidence="2">Uncharacterized protein</fullName>
    </submittedName>
</protein>
<keyword evidence="3" id="KW-1185">Reference proteome</keyword>
<accession>A0ABR1Y1E6</accession>
<reference evidence="2 3" key="1">
    <citation type="journal article" date="2022" name="G3 (Bethesda)">
        <title>Enemy or ally: a genomic approach to elucidate the lifestyle of Phyllosticta citrichinaensis.</title>
        <authorList>
            <person name="Buijs V.A."/>
            <person name="Groenewald J.Z."/>
            <person name="Haridas S."/>
            <person name="LaButti K.M."/>
            <person name="Lipzen A."/>
            <person name="Martin F.M."/>
            <person name="Barry K."/>
            <person name="Grigoriev I.V."/>
            <person name="Crous P.W."/>
            <person name="Seidl M.F."/>
        </authorList>
    </citation>
    <scope>NUCLEOTIDE SEQUENCE [LARGE SCALE GENOMIC DNA]</scope>
    <source>
        <strain evidence="2 3">CBS 129764</strain>
    </source>
</reference>
<sequence length="221" mass="24895">MIYPRQILTEAVMIYHPNFTERLQWSQKLHPQKQRNRNFRGFDSLVAARTQTTHLARRPHKSSSPDHNFSGPNLRHPSKHLPRNLAHEQRNHSTGTSTGRYASPSRYVQRMHKTYALTGSPTKITRSKEPHPQAAPGLVVVDGFGGDRGETCLSSPPTSGSAKARDAKAVVELDRRSHASVSCSKVEEDRDRDLDESLCTKTVRCAEAKFLLFTFNSISYC</sequence>
<gene>
    <name evidence="2" type="ORF">IWX90DRAFT_165927</name>
</gene>
<comment type="caution">
    <text evidence="2">The sequence shown here is derived from an EMBL/GenBank/DDBJ whole genome shotgun (WGS) entry which is preliminary data.</text>
</comment>
<evidence type="ECO:0000256" key="1">
    <source>
        <dbReference type="SAM" id="MobiDB-lite"/>
    </source>
</evidence>
<evidence type="ECO:0000313" key="2">
    <source>
        <dbReference type="EMBL" id="KAK8174176.1"/>
    </source>
</evidence>
<organism evidence="2 3">
    <name type="scientific">Phyllosticta citrichinensis</name>
    <dbReference type="NCBI Taxonomy" id="1130410"/>
    <lineage>
        <taxon>Eukaryota</taxon>
        <taxon>Fungi</taxon>
        <taxon>Dikarya</taxon>
        <taxon>Ascomycota</taxon>
        <taxon>Pezizomycotina</taxon>
        <taxon>Dothideomycetes</taxon>
        <taxon>Dothideomycetes incertae sedis</taxon>
        <taxon>Botryosphaeriales</taxon>
        <taxon>Phyllostictaceae</taxon>
        <taxon>Phyllosticta</taxon>
    </lineage>
</organism>